<dbReference type="InterPro" id="IPR046683">
    <property type="entry name" value="DUF6553"/>
</dbReference>
<evidence type="ECO:0000313" key="2">
    <source>
        <dbReference type="Proteomes" id="UP000317638"/>
    </source>
</evidence>
<gene>
    <name evidence="1" type="ORF">FOJ82_09045</name>
</gene>
<comment type="caution">
    <text evidence="1">The sequence shown here is derived from an EMBL/GenBank/DDBJ whole genome shotgun (WGS) entry which is preliminary data.</text>
</comment>
<keyword evidence="2" id="KW-1185">Reference proteome</keyword>
<dbReference type="RefSeq" id="WP_143938162.1">
    <property type="nucleotide sequence ID" value="NZ_VKKG01000003.1"/>
</dbReference>
<dbReference type="OrthoDB" id="3724336at2"/>
<protein>
    <submittedName>
        <fullName evidence="1">Uncharacterized protein</fullName>
    </submittedName>
</protein>
<dbReference type="Proteomes" id="UP000317638">
    <property type="component" value="Unassembled WGS sequence"/>
</dbReference>
<reference evidence="1 2" key="1">
    <citation type="submission" date="2019-07" db="EMBL/GenBank/DDBJ databases">
        <authorList>
            <person name="Zhou L.-Y."/>
        </authorList>
    </citation>
    <scope>NUCLEOTIDE SEQUENCE [LARGE SCALE GENOMIC DNA]</scope>
    <source>
        <strain evidence="1 2">YIM 101269</strain>
    </source>
</reference>
<organism evidence="1 2">
    <name type="scientific">Tessaracoccus rhinocerotis</name>
    <dbReference type="NCBI Taxonomy" id="1689449"/>
    <lineage>
        <taxon>Bacteria</taxon>
        <taxon>Bacillati</taxon>
        <taxon>Actinomycetota</taxon>
        <taxon>Actinomycetes</taxon>
        <taxon>Propionibacteriales</taxon>
        <taxon>Propionibacteriaceae</taxon>
        <taxon>Tessaracoccus</taxon>
    </lineage>
</organism>
<sequence length="171" mass="18584">MSELPSPMDAARRGPKGNIDRFLAFWLNMLVEGKQHSGGPAHLRRTIEKFLSEPTLVAARESVGDAVLASELRDAAETYFNTCRSDTGYTTTLFRTRKLEPDQVTAKAAKDAACMIAALARSNSLTGFAERLPSLVARGFTASFGEESEPTLRLAVGKDPVASRIAPLIWD</sequence>
<accession>A0A553K0H1</accession>
<dbReference type="Pfam" id="PF20190">
    <property type="entry name" value="DUF6553"/>
    <property type="match status" value="1"/>
</dbReference>
<name>A0A553K0H1_9ACTN</name>
<proteinExistence type="predicted"/>
<dbReference type="AlphaFoldDB" id="A0A553K0H1"/>
<evidence type="ECO:0000313" key="1">
    <source>
        <dbReference type="EMBL" id="TRY18187.1"/>
    </source>
</evidence>
<dbReference type="EMBL" id="VKKG01000003">
    <property type="protein sequence ID" value="TRY18187.1"/>
    <property type="molecule type" value="Genomic_DNA"/>
</dbReference>